<comment type="caution">
    <text evidence="2">The sequence shown here is derived from an EMBL/GenBank/DDBJ whole genome shotgun (WGS) entry which is preliminary data.</text>
</comment>
<gene>
    <name evidence="2" type="ORF">P7K49_012564</name>
</gene>
<dbReference type="Proteomes" id="UP001266305">
    <property type="component" value="Unassembled WGS sequence"/>
</dbReference>
<evidence type="ECO:0000256" key="1">
    <source>
        <dbReference type="SAM" id="MobiDB-lite"/>
    </source>
</evidence>
<protein>
    <submittedName>
        <fullName evidence="2">Uncharacterized protein</fullName>
    </submittedName>
</protein>
<proteinExistence type="predicted"/>
<dbReference type="EMBL" id="JASSZA010000005">
    <property type="protein sequence ID" value="KAK2112817.1"/>
    <property type="molecule type" value="Genomic_DNA"/>
</dbReference>
<organism evidence="2 3">
    <name type="scientific">Saguinus oedipus</name>
    <name type="common">Cotton-top tamarin</name>
    <name type="synonym">Oedipomidas oedipus</name>
    <dbReference type="NCBI Taxonomy" id="9490"/>
    <lineage>
        <taxon>Eukaryota</taxon>
        <taxon>Metazoa</taxon>
        <taxon>Chordata</taxon>
        <taxon>Craniata</taxon>
        <taxon>Vertebrata</taxon>
        <taxon>Euteleostomi</taxon>
        <taxon>Mammalia</taxon>
        <taxon>Eutheria</taxon>
        <taxon>Euarchontoglires</taxon>
        <taxon>Primates</taxon>
        <taxon>Haplorrhini</taxon>
        <taxon>Platyrrhini</taxon>
        <taxon>Cebidae</taxon>
        <taxon>Callitrichinae</taxon>
        <taxon>Saguinus</taxon>
    </lineage>
</organism>
<evidence type="ECO:0000313" key="3">
    <source>
        <dbReference type="Proteomes" id="UP001266305"/>
    </source>
</evidence>
<sequence length="180" mass="20275">MTKTLFLESNVEAPGSEYVDTKVQQKEEEAELEVVEYASTEDFWDGVTDESIDKLEVEDLDENFSNSSYQAVFKAIVKEMAARNELEEDFNIPLPRLLESENRWKLQLKEQSRGQAGPLSQGVGTGQAQGKGKMGRIIQLPDQKQTSRARTLQAWEVQERIKQMVAEAGNPGQENVLRGP</sequence>
<accession>A0ABQ9VTX7</accession>
<keyword evidence="3" id="KW-1185">Reference proteome</keyword>
<feature type="region of interest" description="Disordered" evidence="1">
    <location>
        <begin position="111"/>
        <end position="150"/>
    </location>
</feature>
<evidence type="ECO:0000313" key="2">
    <source>
        <dbReference type="EMBL" id="KAK2112817.1"/>
    </source>
</evidence>
<name>A0ABQ9VTX7_SAGOE</name>
<reference evidence="2 3" key="1">
    <citation type="submission" date="2023-05" db="EMBL/GenBank/DDBJ databases">
        <title>B98-5 Cell Line De Novo Hybrid Assembly: An Optical Mapping Approach.</title>
        <authorList>
            <person name="Kananen K."/>
            <person name="Auerbach J.A."/>
            <person name="Kautto E."/>
            <person name="Blachly J.S."/>
        </authorList>
    </citation>
    <scope>NUCLEOTIDE SEQUENCE [LARGE SCALE GENOMIC DNA]</scope>
    <source>
        <strain evidence="2">B95-8</strain>
        <tissue evidence="2">Cell line</tissue>
    </source>
</reference>